<evidence type="ECO:0000256" key="1">
    <source>
        <dbReference type="SAM" id="SignalP"/>
    </source>
</evidence>
<feature type="signal peptide" evidence="1">
    <location>
        <begin position="1"/>
        <end position="25"/>
    </location>
</feature>
<organism evidence="2 3">
    <name type="scientific">Paenibacillus pini JCM 16418</name>
    <dbReference type="NCBI Taxonomy" id="1236976"/>
    <lineage>
        <taxon>Bacteria</taxon>
        <taxon>Bacillati</taxon>
        <taxon>Bacillota</taxon>
        <taxon>Bacilli</taxon>
        <taxon>Bacillales</taxon>
        <taxon>Paenibacillaceae</taxon>
        <taxon>Paenibacillus</taxon>
    </lineage>
</organism>
<gene>
    <name evidence="2" type="ORF">JCM16418_45</name>
</gene>
<dbReference type="eggNOG" id="ENOG5033F50">
    <property type="taxonomic scope" value="Bacteria"/>
</dbReference>
<dbReference type="Proteomes" id="UP000019364">
    <property type="component" value="Unassembled WGS sequence"/>
</dbReference>
<keyword evidence="1" id="KW-0732">Signal</keyword>
<dbReference type="STRING" id="1236976.JCM16418_45"/>
<comment type="caution">
    <text evidence="2">The sequence shown here is derived from an EMBL/GenBank/DDBJ whole genome shotgun (WGS) entry which is preliminary data.</text>
</comment>
<accession>W7YCC9</accession>
<name>W7YCC9_9BACL</name>
<dbReference type="EMBL" id="BAVZ01000001">
    <property type="protein sequence ID" value="GAF06102.1"/>
    <property type="molecule type" value="Genomic_DNA"/>
</dbReference>
<dbReference type="RefSeq" id="WP_036645041.1">
    <property type="nucleotide sequence ID" value="NZ_BAVZ01000001.1"/>
</dbReference>
<reference evidence="2 3" key="1">
    <citation type="journal article" date="2014" name="Genome Announc.">
        <title>Draft Genome Sequence of Paenibacillus pini JCM 16418T, Isolated from the Rhizosphere of Pine Tree.</title>
        <authorList>
            <person name="Yuki M."/>
            <person name="Oshima K."/>
            <person name="Suda W."/>
            <person name="Oshida Y."/>
            <person name="Kitamura K."/>
            <person name="Iida Y."/>
            <person name="Hattori M."/>
            <person name="Ohkuma M."/>
        </authorList>
    </citation>
    <scope>NUCLEOTIDE SEQUENCE [LARGE SCALE GENOMIC DNA]</scope>
    <source>
        <strain evidence="2 3">JCM 16418</strain>
    </source>
</reference>
<sequence length="411" mass="43964">MKKMHKLLATTSILAMAAMPMAAYAQEVPTATSYHGSGVIQNQFKAVPGTIGQITDFVNDKTGKFITVTGRGLTTTDQKEIVLSITKNTKIVNSRGKTVALKTIIDEKKVVKAFYSPAMTKSIPAQSTALTLVVQDQSFTAINGTVTEVQDNGILVKGKDIYSGNEATIVLHFAKKAQILGQDGKAIKASDIQKGMNIQAFYGPAVTMSLPPQSTTNYVIVNKQAEETVTDQAVGTSGIITEVKDNKVTLMGKGMEKGGVDYVILTVDKDTEIVNEEGKAVTAEALKADVSIDATYGEAMTMIFPAQTHADKIVVKAKENMKVVGTVIGSDSTSEDQVYVNVGTDQNVNNDVILNITKDTKIIHQFGGSQDLKPGAKIVAYHSPMMTRSLPGITNAELIMITSNDNLVAPR</sequence>
<dbReference type="AlphaFoldDB" id="W7YCC9"/>
<feature type="chain" id="PRO_5004904127" description="Peptidase" evidence="1">
    <location>
        <begin position="26"/>
        <end position="411"/>
    </location>
</feature>
<evidence type="ECO:0008006" key="4">
    <source>
        <dbReference type="Google" id="ProtNLM"/>
    </source>
</evidence>
<keyword evidence="3" id="KW-1185">Reference proteome</keyword>
<protein>
    <recommendedName>
        <fullName evidence="4">Peptidase</fullName>
    </recommendedName>
</protein>
<proteinExistence type="predicted"/>
<evidence type="ECO:0000313" key="2">
    <source>
        <dbReference type="EMBL" id="GAF06102.1"/>
    </source>
</evidence>
<evidence type="ECO:0000313" key="3">
    <source>
        <dbReference type="Proteomes" id="UP000019364"/>
    </source>
</evidence>
<dbReference type="OrthoDB" id="2029085at2"/>